<accession>A0AAW2CUB9</accession>
<evidence type="ECO:0000313" key="2">
    <source>
        <dbReference type="EMBL" id="KAL0001429.1"/>
    </source>
</evidence>
<organism evidence="2 3">
    <name type="scientific">Lithocarpus litseifolius</name>
    <dbReference type="NCBI Taxonomy" id="425828"/>
    <lineage>
        <taxon>Eukaryota</taxon>
        <taxon>Viridiplantae</taxon>
        <taxon>Streptophyta</taxon>
        <taxon>Embryophyta</taxon>
        <taxon>Tracheophyta</taxon>
        <taxon>Spermatophyta</taxon>
        <taxon>Magnoliopsida</taxon>
        <taxon>eudicotyledons</taxon>
        <taxon>Gunneridae</taxon>
        <taxon>Pentapetalae</taxon>
        <taxon>rosids</taxon>
        <taxon>fabids</taxon>
        <taxon>Fagales</taxon>
        <taxon>Fagaceae</taxon>
        <taxon>Lithocarpus</taxon>
    </lineage>
</organism>
<proteinExistence type="predicted"/>
<evidence type="ECO:0000313" key="3">
    <source>
        <dbReference type="Proteomes" id="UP001459277"/>
    </source>
</evidence>
<sequence>MLAKQYWRITQNSNSLLARTFKAKYFPRGSVQECKTKPHHSWIWKNIIKSDNPKLREGIWWVGRGFDIPLNHQHWFAQQHIQLNHPNLVTGTVGDLIDHSSHSWKCDLVRSLYTLAQASKILQISLSRTDAVQDKLCWKYSNEGHYEVKSAYQILVKDNSVTQGPTLQQKGAWNQIWSVKVPLKLNIFVWKLMRDRLQTMLSLFNRGISSLNLCPLCNEESESTTHLFLLCPFTRACWHGSGLAIHSYDFNSITVQQWLTSLLLKHKKKEVHSMEYLQAVFTYLWSIWTYRNRVVHEGIVPNPMEVILTAKLYLAGARCNRTKRYSFAYEAINMQGVSVFFGVACSIARSKGGAMFEAMVEATIRAKQHGFQYVLFLGDDRRVVQAFRKKRSTDWLDKTRLADLNALAQSGFFL</sequence>
<reference evidence="2 3" key="1">
    <citation type="submission" date="2024-01" db="EMBL/GenBank/DDBJ databases">
        <title>A telomere-to-telomere, gap-free genome of sweet tea (Lithocarpus litseifolius).</title>
        <authorList>
            <person name="Zhou J."/>
        </authorList>
    </citation>
    <scope>NUCLEOTIDE SEQUENCE [LARGE SCALE GENOMIC DNA]</scope>
    <source>
        <strain evidence="2">Zhou-2022a</strain>
        <tissue evidence="2">Leaf</tissue>
    </source>
</reference>
<keyword evidence="3" id="KW-1185">Reference proteome</keyword>
<protein>
    <recommendedName>
        <fullName evidence="1">Reverse transcriptase zinc-binding domain-containing protein</fullName>
    </recommendedName>
</protein>
<dbReference type="InterPro" id="IPR026960">
    <property type="entry name" value="RVT-Znf"/>
</dbReference>
<dbReference type="EMBL" id="JAZDWU010000005">
    <property type="protein sequence ID" value="KAL0001429.1"/>
    <property type="molecule type" value="Genomic_DNA"/>
</dbReference>
<name>A0AAW2CUB9_9ROSI</name>
<dbReference type="Proteomes" id="UP001459277">
    <property type="component" value="Unassembled WGS sequence"/>
</dbReference>
<dbReference type="AlphaFoldDB" id="A0AAW2CUB9"/>
<gene>
    <name evidence="2" type="ORF">SO802_015210</name>
</gene>
<evidence type="ECO:0000259" key="1">
    <source>
        <dbReference type="Pfam" id="PF13966"/>
    </source>
</evidence>
<comment type="caution">
    <text evidence="2">The sequence shown here is derived from an EMBL/GenBank/DDBJ whole genome shotgun (WGS) entry which is preliminary data.</text>
</comment>
<dbReference type="Pfam" id="PF13966">
    <property type="entry name" value="zf-RVT"/>
    <property type="match status" value="1"/>
</dbReference>
<feature type="domain" description="Reverse transcriptase zinc-binding" evidence="1">
    <location>
        <begin position="146"/>
        <end position="238"/>
    </location>
</feature>